<organism evidence="1 2">
    <name type="scientific">Sporosarcina siberiensis</name>
    <dbReference type="NCBI Taxonomy" id="1365606"/>
    <lineage>
        <taxon>Bacteria</taxon>
        <taxon>Bacillati</taxon>
        <taxon>Bacillota</taxon>
        <taxon>Bacilli</taxon>
        <taxon>Bacillales</taxon>
        <taxon>Caryophanaceae</taxon>
        <taxon>Sporosarcina</taxon>
    </lineage>
</organism>
<keyword evidence="2" id="KW-1185">Reference proteome</keyword>
<gene>
    <name evidence="1" type="ORF">ACFSFY_05355</name>
</gene>
<name>A0ABW4SFT5_9BACL</name>
<evidence type="ECO:0000313" key="1">
    <source>
        <dbReference type="EMBL" id="MFD1927491.1"/>
    </source>
</evidence>
<dbReference type="Proteomes" id="UP001597218">
    <property type="component" value="Unassembled WGS sequence"/>
</dbReference>
<dbReference type="RefSeq" id="WP_381536151.1">
    <property type="nucleotide sequence ID" value="NZ_JBHUGI010000009.1"/>
</dbReference>
<evidence type="ECO:0000313" key="2">
    <source>
        <dbReference type="Proteomes" id="UP001597218"/>
    </source>
</evidence>
<proteinExistence type="predicted"/>
<protein>
    <recommendedName>
        <fullName evidence="3">Lipoprotein</fullName>
    </recommendedName>
</protein>
<sequence>MIKGKLIILFVAIIVLVLGCTLKTQKITIQKRIGDENVFEDYREVTQGKQVKKVKEILDNADWENNKVEMTEFHDFEFQFPFKNDKNAKIASYSFWIIPNGGNLEIVTDNDRYAKLTKQDSTYLYKVLVGDIFEK</sequence>
<dbReference type="EMBL" id="JBHUGI010000009">
    <property type="protein sequence ID" value="MFD1927491.1"/>
    <property type="molecule type" value="Genomic_DNA"/>
</dbReference>
<accession>A0ABW4SFT5</accession>
<dbReference type="PROSITE" id="PS51257">
    <property type="entry name" value="PROKAR_LIPOPROTEIN"/>
    <property type="match status" value="1"/>
</dbReference>
<evidence type="ECO:0008006" key="3">
    <source>
        <dbReference type="Google" id="ProtNLM"/>
    </source>
</evidence>
<comment type="caution">
    <text evidence="1">The sequence shown here is derived from an EMBL/GenBank/DDBJ whole genome shotgun (WGS) entry which is preliminary data.</text>
</comment>
<reference evidence="2" key="1">
    <citation type="journal article" date="2019" name="Int. J. Syst. Evol. Microbiol.">
        <title>The Global Catalogue of Microorganisms (GCM) 10K type strain sequencing project: providing services to taxonomists for standard genome sequencing and annotation.</title>
        <authorList>
            <consortium name="The Broad Institute Genomics Platform"/>
            <consortium name="The Broad Institute Genome Sequencing Center for Infectious Disease"/>
            <person name="Wu L."/>
            <person name="Ma J."/>
        </authorList>
    </citation>
    <scope>NUCLEOTIDE SEQUENCE [LARGE SCALE GENOMIC DNA]</scope>
    <source>
        <strain evidence="2">CGMCC 4.7177</strain>
    </source>
</reference>